<accession>A0A1Y1Y3J1</accession>
<evidence type="ECO:0000313" key="3">
    <source>
        <dbReference type="Proteomes" id="UP000193498"/>
    </source>
</evidence>
<feature type="region of interest" description="Disordered" evidence="1">
    <location>
        <begin position="333"/>
        <end position="369"/>
    </location>
</feature>
<dbReference type="OrthoDB" id="2418712at2759"/>
<dbReference type="InParanoid" id="A0A1Y1Y3J1"/>
<dbReference type="Proteomes" id="UP000193498">
    <property type="component" value="Unassembled WGS sequence"/>
</dbReference>
<reference evidence="2 3" key="1">
    <citation type="submission" date="2016-07" db="EMBL/GenBank/DDBJ databases">
        <title>Pervasive Adenine N6-methylation of Active Genes in Fungi.</title>
        <authorList>
            <consortium name="DOE Joint Genome Institute"/>
            <person name="Mondo S.J."/>
            <person name="Dannebaum R.O."/>
            <person name="Kuo R.C."/>
            <person name="Labutti K."/>
            <person name="Haridas S."/>
            <person name="Kuo A."/>
            <person name="Salamov A."/>
            <person name="Ahrendt S.R."/>
            <person name="Lipzen A."/>
            <person name="Sullivan W."/>
            <person name="Andreopoulos W.B."/>
            <person name="Clum A."/>
            <person name="Lindquist E."/>
            <person name="Daum C."/>
            <person name="Ramamoorthy G.K."/>
            <person name="Gryganskyi A."/>
            <person name="Culley D."/>
            <person name="Magnuson J.K."/>
            <person name="James T.Y."/>
            <person name="O'Malley M.A."/>
            <person name="Stajich J.E."/>
            <person name="Spatafora J.W."/>
            <person name="Visel A."/>
            <person name="Grigoriev I.V."/>
        </authorList>
    </citation>
    <scope>NUCLEOTIDE SEQUENCE [LARGE SCALE GENOMIC DNA]</scope>
    <source>
        <strain evidence="2 3">CBS 931.73</strain>
    </source>
</reference>
<protein>
    <submittedName>
        <fullName evidence="2">Uncharacterized protein</fullName>
    </submittedName>
</protein>
<proteinExistence type="predicted"/>
<keyword evidence="3" id="KW-1185">Reference proteome</keyword>
<evidence type="ECO:0000256" key="1">
    <source>
        <dbReference type="SAM" id="MobiDB-lite"/>
    </source>
</evidence>
<comment type="caution">
    <text evidence="2">The sequence shown here is derived from an EMBL/GenBank/DDBJ whole genome shotgun (WGS) entry which is preliminary data.</text>
</comment>
<gene>
    <name evidence="2" type="ORF">K493DRAFT_408769</name>
</gene>
<sequence>MDSSTEPMNPQHGKADLELPPPPAYSEVIQKYSATSSPVTKFDSLASSPTLSERENPMLDKMVHLETLCTSMHTMLEFQNYAYLDVKGQLNQMSRSTRSFEDDANPQNSRIKQLLSVMVNGEKEHSEDHINNDSSVRSDASECDDSGYDRVCSMLEHLLSDAKIAIDKRPEVDEVSYHEESDEELASSANLVSPIRDDLSTKQPRFFTKAHTVSSSGQSMGLVHKVDELKAWCHFVRNGIENQPYDVRLKMLLPSLHQDDDRTACTFKMSSPTSDIEASSSDQPVLFSVIYWTFCFSLGVVLLDRYLIELASRQITLTIETLLPGPRINLGNPPVSQFDRDADADADADDSECDKLDHDHGMPIRRNSM</sequence>
<feature type="compositionally biased region" description="Basic and acidic residues" evidence="1">
    <location>
        <begin position="353"/>
        <end position="362"/>
    </location>
</feature>
<dbReference type="EMBL" id="MCFE01000268">
    <property type="protein sequence ID" value="ORX92602.1"/>
    <property type="molecule type" value="Genomic_DNA"/>
</dbReference>
<feature type="region of interest" description="Disordered" evidence="1">
    <location>
        <begin position="1"/>
        <end position="25"/>
    </location>
</feature>
<name>A0A1Y1Y3J1_9FUNG</name>
<evidence type="ECO:0000313" key="2">
    <source>
        <dbReference type="EMBL" id="ORX92602.1"/>
    </source>
</evidence>
<organism evidence="2 3">
    <name type="scientific">Basidiobolus meristosporus CBS 931.73</name>
    <dbReference type="NCBI Taxonomy" id="1314790"/>
    <lineage>
        <taxon>Eukaryota</taxon>
        <taxon>Fungi</taxon>
        <taxon>Fungi incertae sedis</taxon>
        <taxon>Zoopagomycota</taxon>
        <taxon>Entomophthoromycotina</taxon>
        <taxon>Basidiobolomycetes</taxon>
        <taxon>Basidiobolales</taxon>
        <taxon>Basidiobolaceae</taxon>
        <taxon>Basidiobolus</taxon>
    </lineage>
</organism>
<dbReference type="AlphaFoldDB" id="A0A1Y1Y3J1"/>